<reference evidence="1 2" key="1">
    <citation type="journal article" date="2023" name="Elife">
        <title>Identification of key yeast species and microbe-microbe interactions impacting larval growth of Drosophila in the wild.</title>
        <authorList>
            <person name="Mure A."/>
            <person name="Sugiura Y."/>
            <person name="Maeda R."/>
            <person name="Honda K."/>
            <person name="Sakurai N."/>
            <person name="Takahashi Y."/>
            <person name="Watada M."/>
            <person name="Katoh T."/>
            <person name="Gotoh A."/>
            <person name="Gotoh Y."/>
            <person name="Taniguchi I."/>
            <person name="Nakamura K."/>
            <person name="Hayashi T."/>
            <person name="Katayama T."/>
            <person name="Uemura T."/>
            <person name="Hattori Y."/>
        </authorList>
    </citation>
    <scope>NUCLEOTIDE SEQUENCE [LARGE SCALE GENOMIC DNA]</scope>
    <source>
        <strain evidence="1 2">PK-24</strain>
    </source>
</reference>
<keyword evidence="2" id="KW-1185">Reference proteome</keyword>
<proteinExistence type="predicted"/>
<organism evidence="1 2">
    <name type="scientific">Pichia kluyveri</name>
    <name type="common">Yeast</name>
    <dbReference type="NCBI Taxonomy" id="36015"/>
    <lineage>
        <taxon>Eukaryota</taxon>
        <taxon>Fungi</taxon>
        <taxon>Dikarya</taxon>
        <taxon>Ascomycota</taxon>
        <taxon>Saccharomycotina</taxon>
        <taxon>Pichiomycetes</taxon>
        <taxon>Pichiales</taxon>
        <taxon>Pichiaceae</taxon>
        <taxon>Pichia</taxon>
    </lineage>
</organism>
<comment type="caution">
    <text evidence="1">The sequence shown here is derived from an EMBL/GenBank/DDBJ whole genome shotgun (WGS) entry which is preliminary data.</text>
</comment>
<evidence type="ECO:0000313" key="1">
    <source>
        <dbReference type="EMBL" id="GMM46409.1"/>
    </source>
</evidence>
<name>A0AAV5R4M8_PICKL</name>
<protein>
    <submittedName>
        <fullName evidence="1">Uncharacterized protein</fullName>
    </submittedName>
</protein>
<evidence type="ECO:0000313" key="2">
    <source>
        <dbReference type="Proteomes" id="UP001378960"/>
    </source>
</evidence>
<dbReference type="EMBL" id="BTGB01000003">
    <property type="protein sequence ID" value="GMM46409.1"/>
    <property type="molecule type" value="Genomic_DNA"/>
</dbReference>
<dbReference type="AlphaFoldDB" id="A0AAV5R4M8"/>
<dbReference type="Proteomes" id="UP001378960">
    <property type="component" value="Unassembled WGS sequence"/>
</dbReference>
<gene>
    <name evidence="1" type="ORF">DAPK24_029840</name>
</gene>
<sequence length="176" mass="19507">MLATVGAGVNVYFVSGDLMLTPDTTDVLSAQIQSILTLIIQSILHCTVAPAILDKFETDAAVGFDLLVLIRRRYSHVSVRKLSNLVDSAVDARTKGASPDLIRRFVIFIDVTLIGTRFPKTKQPNQLNGNLVNDEIDDEIKKYLVEDAGKMFTLAKETTDNIMDSFKEIIDILLHL</sequence>
<accession>A0AAV5R4M8</accession>